<proteinExistence type="predicted"/>
<evidence type="ECO:0000313" key="2">
    <source>
        <dbReference type="Proteomes" id="UP001497453"/>
    </source>
</evidence>
<keyword evidence="2" id="KW-1185">Reference proteome</keyword>
<sequence>MPSTSANPLGTPEYHLQFIRRAYAKNANLLNEYGRRRAKTQPPPADKNVSPDVPVDVEVTPSSSNALPLSHYNAGRYSPQPVAAAIYQTPNVSSWSPHNNHSAQATTGSRPIGSPIMTHPTAVPVHFTTGHTQTVNNVHVGSSPLPEKLEYLWNIVVPSPFVPPDLNDDKTRTVVSRLLKFGRGEVSTEEAQQLVQDISLEDIRSVGWSIACDGVIGEEHMRASLLMWSASIGNMKNFPHTLRQANQLAHEIRMSAMGLFRQIWMHNEYNNGSAKIDEKRQYMSGSMGLLYKFKFLTLQDIRLCIELLAMDLTCEAKVTALFRLIVYTDTLICGSSNQHYMRGMIRHISGFMQLQSQYWYDQDALGRVTKVVQNTIDLVNKWLEEQQVMA</sequence>
<dbReference type="Proteomes" id="UP001497453">
    <property type="component" value="Chromosome 5"/>
</dbReference>
<protein>
    <submittedName>
        <fullName evidence="1">Uncharacterized protein</fullName>
    </submittedName>
</protein>
<name>A0ABP1DQX6_9APHY</name>
<organism evidence="1 2">
    <name type="scientific">Somion occarium</name>
    <dbReference type="NCBI Taxonomy" id="3059160"/>
    <lineage>
        <taxon>Eukaryota</taxon>
        <taxon>Fungi</taxon>
        <taxon>Dikarya</taxon>
        <taxon>Basidiomycota</taxon>
        <taxon>Agaricomycotina</taxon>
        <taxon>Agaricomycetes</taxon>
        <taxon>Polyporales</taxon>
        <taxon>Cerrenaceae</taxon>
        <taxon>Somion</taxon>
    </lineage>
</organism>
<evidence type="ECO:0000313" key="1">
    <source>
        <dbReference type="EMBL" id="CAL1710145.1"/>
    </source>
</evidence>
<reference evidence="2" key="1">
    <citation type="submission" date="2024-04" db="EMBL/GenBank/DDBJ databases">
        <authorList>
            <person name="Shaw F."/>
            <person name="Minotto A."/>
        </authorList>
    </citation>
    <scope>NUCLEOTIDE SEQUENCE [LARGE SCALE GENOMIC DNA]</scope>
</reference>
<accession>A0ABP1DQX6</accession>
<dbReference type="EMBL" id="OZ037948">
    <property type="protein sequence ID" value="CAL1710145.1"/>
    <property type="molecule type" value="Genomic_DNA"/>
</dbReference>
<gene>
    <name evidence="1" type="ORF">GFSPODELE1_LOCUS7676</name>
</gene>